<sequence>MFGGYEHPVLSLAKRLVNPLIIFFSLVVAAALEQQKFDGLHLLLGIFAFLLASQVFDGFGFFESSVSARGGHASYALNLLIAWLIVLVMLGAVGVLSGIIDDYNARVLLWWALITPLLLFTGHSLVRAYLELLRGRGNIRRSVIVGANELGRKLADRIHQQRSLMMRVEAFFDDRSGDRCENELKSVVFGGIDDVATYVAEHEIDQVYITLPMFNHPHVMDLVSSLRDTTASIYFVPDVFMFDPVQARLDNVNGIPVISVFETPLTGINAVHKRVFDMVAASLILLAIAPLMLLIAVLVKATSKGPVIFKQRRYGVDGDEILVYKFRSMSVCEDNQVVTQATQNDARVTRLGAILRRTSLDELPQFLNVLQGTMSIVGPRPHAVAHNEHYRKLIHGYMWRHKVKPGITGWAQINGYRGETDTIDKMEGRVIYDIAYLKSWSLWLDLTIIFKTMKLVLKDSKAY</sequence>
<dbReference type="GO" id="GO:0089702">
    <property type="term" value="F:undecaprenyl-phosphate glucose phosphotransferase activity"/>
    <property type="evidence" value="ECO:0007669"/>
    <property type="project" value="TreeGrafter"/>
</dbReference>
<dbReference type="Proteomes" id="UP000064243">
    <property type="component" value="Unassembled WGS sequence"/>
</dbReference>
<dbReference type="InterPro" id="IPR017475">
    <property type="entry name" value="EPS_sugar_tfrase"/>
</dbReference>
<feature type="transmembrane region" description="Helical" evidence="7">
    <location>
        <begin position="44"/>
        <end position="62"/>
    </location>
</feature>
<evidence type="ECO:0000256" key="7">
    <source>
        <dbReference type="SAM" id="Phobius"/>
    </source>
</evidence>
<dbReference type="PATRIC" id="fig|36861.3.peg.1892"/>
<dbReference type="InterPro" id="IPR017473">
    <property type="entry name" value="Undecaprenyl-P_gluc_Ptfrase"/>
</dbReference>
<feature type="transmembrane region" description="Helical" evidence="7">
    <location>
        <begin position="12"/>
        <end position="32"/>
    </location>
</feature>
<evidence type="ECO:0000256" key="3">
    <source>
        <dbReference type="ARBA" id="ARBA00022679"/>
    </source>
</evidence>
<dbReference type="InterPro" id="IPR003362">
    <property type="entry name" value="Bact_transf"/>
</dbReference>
<feature type="transmembrane region" description="Helical" evidence="7">
    <location>
        <begin position="108"/>
        <end position="130"/>
    </location>
</feature>
<gene>
    <name evidence="9" type="ORF">ABW22_11090</name>
</gene>
<proteinExistence type="inferred from homology"/>
<keyword evidence="3 9" id="KW-0808">Transferase</keyword>
<keyword evidence="10" id="KW-1185">Reference proteome</keyword>
<accession>A0A106BM28</accession>
<dbReference type="GO" id="GO:0009242">
    <property type="term" value="P:colanic acid biosynthetic process"/>
    <property type="evidence" value="ECO:0007669"/>
    <property type="project" value="TreeGrafter"/>
</dbReference>
<evidence type="ECO:0000256" key="5">
    <source>
        <dbReference type="ARBA" id="ARBA00022989"/>
    </source>
</evidence>
<evidence type="ECO:0000313" key="9">
    <source>
        <dbReference type="EMBL" id="KVW94976.1"/>
    </source>
</evidence>
<dbReference type="RefSeq" id="WP_059756349.1">
    <property type="nucleotide sequence ID" value="NZ_LDUG01000029.1"/>
</dbReference>
<evidence type="ECO:0000256" key="2">
    <source>
        <dbReference type="ARBA" id="ARBA00006464"/>
    </source>
</evidence>
<evidence type="ECO:0000313" key="10">
    <source>
        <dbReference type="Proteomes" id="UP000064243"/>
    </source>
</evidence>
<comment type="subcellular location">
    <subcellularLocation>
        <location evidence="1">Membrane</location>
        <topology evidence="1">Multi-pass membrane protein</topology>
    </subcellularLocation>
</comment>
<feature type="domain" description="Bacterial sugar transferase" evidence="8">
    <location>
        <begin position="273"/>
        <end position="458"/>
    </location>
</feature>
<dbReference type="Gene3D" id="3.40.50.720">
    <property type="entry name" value="NAD(P)-binding Rossmann-like Domain"/>
    <property type="match status" value="1"/>
</dbReference>
<feature type="transmembrane region" description="Helical" evidence="7">
    <location>
        <begin position="278"/>
        <end position="299"/>
    </location>
</feature>
<keyword evidence="6 7" id="KW-0472">Membrane</keyword>
<dbReference type="GO" id="GO:0016020">
    <property type="term" value="C:membrane"/>
    <property type="evidence" value="ECO:0007669"/>
    <property type="project" value="UniProtKB-SubCell"/>
</dbReference>
<dbReference type="OrthoDB" id="9808602at2"/>
<dbReference type="EMBL" id="LDUG01000029">
    <property type="protein sequence ID" value="KVW94976.1"/>
    <property type="molecule type" value="Genomic_DNA"/>
</dbReference>
<keyword evidence="5 7" id="KW-1133">Transmembrane helix</keyword>
<comment type="caution">
    <text evidence="9">The sequence shown here is derived from an EMBL/GenBank/DDBJ whole genome shotgun (WGS) entry which is preliminary data.</text>
</comment>
<dbReference type="Pfam" id="PF13727">
    <property type="entry name" value="CoA_binding_3"/>
    <property type="match status" value="1"/>
</dbReference>
<organism evidence="9 10">
    <name type="scientific">Thiobacillus denitrificans</name>
    <dbReference type="NCBI Taxonomy" id="36861"/>
    <lineage>
        <taxon>Bacteria</taxon>
        <taxon>Pseudomonadati</taxon>
        <taxon>Pseudomonadota</taxon>
        <taxon>Betaproteobacteria</taxon>
        <taxon>Nitrosomonadales</taxon>
        <taxon>Thiobacillaceae</taxon>
        <taxon>Thiobacillus</taxon>
    </lineage>
</organism>
<evidence type="ECO:0000259" key="8">
    <source>
        <dbReference type="Pfam" id="PF02397"/>
    </source>
</evidence>
<keyword evidence="4 7" id="KW-0812">Transmembrane</keyword>
<evidence type="ECO:0000256" key="4">
    <source>
        <dbReference type="ARBA" id="ARBA00022692"/>
    </source>
</evidence>
<dbReference type="AlphaFoldDB" id="A0A106BM28"/>
<dbReference type="SUPFAM" id="SSF51735">
    <property type="entry name" value="NAD(P)-binding Rossmann-fold domains"/>
    <property type="match status" value="1"/>
</dbReference>
<dbReference type="NCBIfam" id="TIGR03023">
    <property type="entry name" value="WcaJ_sugtrans"/>
    <property type="match status" value="1"/>
</dbReference>
<protein>
    <submittedName>
        <fullName evidence="9">UDP-phosphate glucose phosphotransferase</fullName>
    </submittedName>
</protein>
<comment type="similarity">
    <text evidence="2">Belongs to the bacterial sugar transferase family.</text>
</comment>
<name>A0A106BM28_THIDE</name>
<reference evidence="9 10" key="1">
    <citation type="journal article" date="2015" name="Appl. Environ. Microbiol.">
        <title>Aerobic and Anaerobic Thiosulfate Oxidation by a Cold-Adapted, Subglacial Chemoautotroph.</title>
        <authorList>
            <person name="Harrold Z.R."/>
            <person name="Skidmore M.L."/>
            <person name="Hamilton T.L."/>
            <person name="Desch L."/>
            <person name="Amada K."/>
            <person name="van Gelder W."/>
            <person name="Glover K."/>
            <person name="Roden E.E."/>
            <person name="Boyd E.S."/>
        </authorList>
    </citation>
    <scope>NUCLEOTIDE SEQUENCE [LARGE SCALE GENOMIC DNA]</scope>
    <source>
        <strain evidence="9 10">RG</strain>
    </source>
</reference>
<dbReference type="PANTHER" id="PTHR30576:SF21">
    <property type="entry name" value="UDP-GLUCOSE:UNDECAPRENYL-PHOSPHATE GLUCOSE-1-PHOSPHATE TRANSFERASE"/>
    <property type="match status" value="1"/>
</dbReference>
<dbReference type="Pfam" id="PF02397">
    <property type="entry name" value="Bac_transf"/>
    <property type="match status" value="1"/>
</dbReference>
<evidence type="ECO:0000256" key="6">
    <source>
        <dbReference type="ARBA" id="ARBA00023136"/>
    </source>
</evidence>
<feature type="transmembrane region" description="Helical" evidence="7">
    <location>
        <begin position="74"/>
        <end position="96"/>
    </location>
</feature>
<dbReference type="InterPro" id="IPR036291">
    <property type="entry name" value="NAD(P)-bd_dom_sf"/>
</dbReference>
<evidence type="ECO:0000256" key="1">
    <source>
        <dbReference type="ARBA" id="ARBA00004141"/>
    </source>
</evidence>
<dbReference type="PANTHER" id="PTHR30576">
    <property type="entry name" value="COLANIC BIOSYNTHESIS UDP-GLUCOSE LIPID CARRIER TRANSFERASE"/>
    <property type="match status" value="1"/>
</dbReference>
<dbReference type="NCBIfam" id="TIGR03025">
    <property type="entry name" value="EPS_sugtrans"/>
    <property type="match status" value="1"/>
</dbReference>